<accession>A0A072UVC8</accession>
<reference evidence="1 3" key="2">
    <citation type="journal article" date="2014" name="BMC Genomics">
        <title>An improved genome release (version Mt4.0) for the model legume Medicago truncatula.</title>
        <authorList>
            <person name="Tang H."/>
            <person name="Krishnakumar V."/>
            <person name="Bidwell S."/>
            <person name="Rosen B."/>
            <person name="Chan A."/>
            <person name="Zhou S."/>
            <person name="Gentzbittel L."/>
            <person name="Childs K.L."/>
            <person name="Yandell M."/>
            <person name="Gundlach H."/>
            <person name="Mayer K.F."/>
            <person name="Schwartz D.C."/>
            <person name="Town C.D."/>
        </authorList>
    </citation>
    <scope>GENOME REANNOTATION</scope>
    <source>
        <strain evidence="1">A17</strain>
        <strain evidence="2 3">cv. Jemalong A17</strain>
    </source>
</reference>
<evidence type="ECO:0000313" key="1">
    <source>
        <dbReference type="EMBL" id="KEH33326.1"/>
    </source>
</evidence>
<keyword evidence="3" id="KW-1185">Reference proteome</keyword>
<protein>
    <submittedName>
        <fullName evidence="1 2">Uncharacterized protein</fullName>
    </submittedName>
</protein>
<sequence length="161" mass="18095">MLTGVNEHVKPLLEVIPQKAIHKLSEYLSFQVRNIAKELVDAFDLSCCAISAGLFECYSIISYTFVKFEPLHFFCLISSCIFNDASENLILHNPGLVDHLSALVFCKLMSKLDDCASISFKLRVESSSGNKHGRVIIEHDRALLKNNKSKDEHGEHSRTTI</sequence>
<dbReference type="EnsemblPlants" id="KEH33326">
    <property type="protein sequence ID" value="KEH33326"/>
    <property type="gene ID" value="MTR_3g435700"/>
</dbReference>
<dbReference type="AlphaFoldDB" id="A0A072UVC8"/>
<dbReference type="HOGENOM" id="CLU_1646227_0_0_1"/>
<name>A0A072UVC8_MEDTR</name>
<dbReference type="Proteomes" id="UP000002051">
    <property type="component" value="Chromosome 3"/>
</dbReference>
<reference evidence="1 3" key="1">
    <citation type="journal article" date="2011" name="Nature">
        <title>The Medicago genome provides insight into the evolution of rhizobial symbioses.</title>
        <authorList>
            <person name="Young N.D."/>
            <person name="Debelle F."/>
            <person name="Oldroyd G.E."/>
            <person name="Geurts R."/>
            <person name="Cannon S.B."/>
            <person name="Udvardi M.K."/>
            <person name="Benedito V.A."/>
            <person name="Mayer K.F."/>
            <person name="Gouzy J."/>
            <person name="Schoof H."/>
            <person name="Van de Peer Y."/>
            <person name="Proost S."/>
            <person name="Cook D.R."/>
            <person name="Meyers B.C."/>
            <person name="Spannagl M."/>
            <person name="Cheung F."/>
            <person name="De Mita S."/>
            <person name="Krishnakumar V."/>
            <person name="Gundlach H."/>
            <person name="Zhou S."/>
            <person name="Mudge J."/>
            <person name="Bharti A.K."/>
            <person name="Murray J.D."/>
            <person name="Naoumkina M.A."/>
            <person name="Rosen B."/>
            <person name="Silverstein K.A."/>
            <person name="Tang H."/>
            <person name="Rombauts S."/>
            <person name="Zhao P.X."/>
            <person name="Zhou P."/>
            <person name="Barbe V."/>
            <person name="Bardou P."/>
            <person name="Bechner M."/>
            <person name="Bellec A."/>
            <person name="Berger A."/>
            <person name="Berges H."/>
            <person name="Bidwell S."/>
            <person name="Bisseling T."/>
            <person name="Choisne N."/>
            <person name="Couloux A."/>
            <person name="Denny R."/>
            <person name="Deshpande S."/>
            <person name="Dai X."/>
            <person name="Doyle J.J."/>
            <person name="Dudez A.M."/>
            <person name="Farmer A.D."/>
            <person name="Fouteau S."/>
            <person name="Franken C."/>
            <person name="Gibelin C."/>
            <person name="Gish J."/>
            <person name="Goldstein S."/>
            <person name="Gonzalez A.J."/>
            <person name="Green P.J."/>
            <person name="Hallab A."/>
            <person name="Hartog M."/>
            <person name="Hua A."/>
            <person name="Humphray S.J."/>
            <person name="Jeong D.H."/>
            <person name="Jing Y."/>
            <person name="Jocker A."/>
            <person name="Kenton S.M."/>
            <person name="Kim D.J."/>
            <person name="Klee K."/>
            <person name="Lai H."/>
            <person name="Lang C."/>
            <person name="Lin S."/>
            <person name="Macmil S.L."/>
            <person name="Magdelenat G."/>
            <person name="Matthews L."/>
            <person name="McCorrison J."/>
            <person name="Monaghan E.L."/>
            <person name="Mun J.H."/>
            <person name="Najar F.Z."/>
            <person name="Nicholson C."/>
            <person name="Noirot C."/>
            <person name="O'Bleness M."/>
            <person name="Paule C.R."/>
            <person name="Poulain J."/>
            <person name="Prion F."/>
            <person name="Qin B."/>
            <person name="Qu C."/>
            <person name="Retzel E.F."/>
            <person name="Riddle C."/>
            <person name="Sallet E."/>
            <person name="Samain S."/>
            <person name="Samson N."/>
            <person name="Sanders I."/>
            <person name="Saurat O."/>
            <person name="Scarpelli C."/>
            <person name="Schiex T."/>
            <person name="Segurens B."/>
            <person name="Severin A.J."/>
            <person name="Sherrier D.J."/>
            <person name="Shi R."/>
            <person name="Sims S."/>
            <person name="Singer S.R."/>
            <person name="Sinharoy S."/>
            <person name="Sterck L."/>
            <person name="Viollet A."/>
            <person name="Wang B.B."/>
            <person name="Wang K."/>
            <person name="Wang M."/>
            <person name="Wang X."/>
            <person name="Warfsmann J."/>
            <person name="Weissenbach J."/>
            <person name="White D.D."/>
            <person name="White J.D."/>
            <person name="Wiley G.B."/>
            <person name="Wincker P."/>
            <person name="Xing Y."/>
            <person name="Yang L."/>
            <person name="Yao Z."/>
            <person name="Ying F."/>
            <person name="Zhai J."/>
            <person name="Zhou L."/>
            <person name="Zuber A."/>
            <person name="Denarie J."/>
            <person name="Dixon R.A."/>
            <person name="May G.D."/>
            <person name="Schwartz D.C."/>
            <person name="Rogers J."/>
            <person name="Quetier F."/>
            <person name="Town C.D."/>
            <person name="Roe B.A."/>
        </authorList>
    </citation>
    <scope>NUCLEOTIDE SEQUENCE [LARGE SCALE GENOMIC DNA]</scope>
    <source>
        <strain evidence="1">A17</strain>
        <strain evidence="2 3">cv. Jemalong A17</strain>
    </source>
</reference>
<dbReference type="STRING" id="3880.A0A072UVC8"/>
<organism evidence="1 3">
    <name type="scientific">Medicago truncatula</name>
    <name type="common">Barrel medic</name>
    <name type="synonym">Medicago tribuloides</name>
    <dbReference type="NCBI Taxonomy" id="3880"/>
    <lineage>
        <taxon>Eukaryota</taxon>
        <taxon>Viridiplantae</taxon>
        <taxon>Streptophyta</taxon>
        <taxon>Embryophyta</taxon>
        <taxon>Tracheophyta</taxon>
        <taxon>Spermatophyta</taxon>
        <taxon>Magnoliopsida</taxon>
        <taxon>eudicotyledons</taxon>
        <taxon>Gunneridae</taxon>
        <taxon>Pentapetalae</taxon>
        <taxon>rosids</taxon>
        <taxon>fabids</taxon>
        <taxon>Fabales</taxon>
        <taxon>Fabaceae</taxon>
        <taxon>Papilionoideae</taxon>
        <taxon>50 kb inversion clade</taxon>
        <taxon>NPAAA clade</taxon>
        <taxon>Hologalegina</taxon>
        <taxon>IRL clade</taxon>
        <taxon>Trifolieae</taxon>
        <taxon>Medicago</taxon>
    </lineage>
</organism>
<proteinExistence type="predicted"/>
<evidence type="ECO:0000313" key="3">
    <source>
        <dbReference type="Proteomes" id="UP000002051"/>
    </source>
</evidence>
<reference evidence="2" key="3">
    <citation type="submission" date="2015-04" db="UniProtKB">
        <authorList>
            <consortium name="EnsemblPlants"/>
        </authorList>
    </citation>
    <scope>IDENTIFICATION</scope>
    <source>
        <strain evidence="2">cv. Jemalong A17</strain>
    </source>
</reference>
<dbReference type="EMBL" id="CM001219">
    <property type="protein sequence ID" value="KEH33326.1"/>
    <property type="molecule type" value="Genomic_DNA"/>
</dbReference>
<gene>
    <name evidence="1" type="ordered locus">MTR_3g435700</name>
</gene>
<evidence type="ECO:0000313" key="2">
    <source>
        <dbReference type="EnsemblPlants" id="KEH33326"/>
    </source>
</evidence>